<proteinExistence type="predicted"/>
<feature type="compositionally biased region" description="Polar residues" evidence="1">
    <location>
        <begin position="52"/>
        <end position="66"/>
    </location>
</feature>
<keyword evidence="2" id="KW-0472">Membrane</keyword>
<organism evidence="3 4">
    <name type="scientific">Mucilaginibacter ginsenosidivorax</name>
    <dbReference type="NCBI Taxonomy" id="862126"/>
    <lineage>
        <taxon>Bacteria</taxon>
        <taxon>Pseudomonadati</taxon>
        <taxon>Bacteroidota</taxon>
        <taxon>Sphingobacteriia</taxon>
        <taxon>Sphingobacteriales</taxon>
        <taxon>Sphingobacteriaceae</taxon>
        <taxon>Mucilaginibacter</taxon>
    </lineage>
</organism>
<dbReference type="OrthoDB" id="799513at2"/>
<dbReference type="KEGG" id="mgk:FSB76_10915"/>
<dbReference type="EMBL" id="CP042437">
    <property type="protein sequence ID" value="QEC76433.1"/>
    <property type="molecule type" value="Genomic_DNA"/>
</dbReference>
<feature type="region of interest" description="Disordered" evidence="1">
    <location>
        <begin position="41"/>
        <end position="66"/>
    </location>
</feature>
<evidence type="ECO:0000313" key="3">
    <source>
        <dbReference type="EMBL" id="QEC76433.1"/>
    </source>
</evidence>
<protein>
    <submittedName>
        <fullName evidence="3">Uncharacterized protein</fullName>
    </submittedName>
</protein>
<dbReference type="AlphaFoldDB" id="A0A5B8VYL7"/>
<name>A0A5B8VYL7_9SPHI</name>
<keyword evidence="4" id="KW-1185">Reference proteome</keyword>
<evidence type="ECO:0000256" key="1">
    <source>
        <dbReference type="SAM" id="MobiDB-lite"/>
    </source>
</evidence>
<feature type="transmembrane region" description="Helical" evidence="2">
    <location>
        <begin position="15"/>
        <end position="35"/>
    </location>
</feature>
<feature type="compositionally biased region" description="Basic and acidic residues" evidence="1">
    <location>
        <begin position="41"/>
        <end position="51"/>
    </location>
</feature>
<dbReference type="Proteomes" id="UP000321362">
    <property type="component" value="Chromosome"/>
</dbReference>
<sequence>MKLEQATKIRIAKNALLSLLLYALPIVLMFATFYITGQRPWEKKQQHKEQNTIKNKPVNTQPQSND</sequence>
<evidence type="ECO:0000256" key="2">
    <source>
        <dbReference type="SAM" id="Phobius"/>
    </source>
</evidence>
<accession>A0A5B8VYL7</accession>
<evidence type="ECO:0000313" key="4">
    <source>
        <dbReference type="Proteomes" id="UP000321362"/>
    </source>
</evidence>
<keyword evidence="2" id="KW-0812">Transmembrane</keyword>
<dbReference type="RefSeq" id="WP_147053607.1">
    <property type="nucleotide sequence ID" value="NZ_CP042437.1"/>
</dbReference>
<reference evidence="3 4" key="1">
    <citation type="journal article" date="2013" name="J. Microbiol.">
        <title>Mucilaginibacter ginsenosidivorax sp. nov., with ginsenoside converting activity isolated from sediment.</title>
        <authorList>
            <person name="Kim J.K."/>
            <person name="Choi T.E."/>
            <person name="Liu Q.M."/>
            <person name="Park H.Y."/>
            <person name="Yi T.H."/>
            <person name="Yoon M.H."/>
            <person name="Kim S.C."/>
            <person name="Im W.T."/>
        </authorList>
    </citation>
    <scope>NUCLEOTIDE SEQUENCE [LARGE SCALE GENOMIC DNA]</scope>
    <source>
        <strain evidence="3 4">KHI28</strain>
    </source>
</reference>
<gene>
    <name evidence="3" type="ORF">FSB76_10915</name>
</gene>
<keyword evidence="2" id="KW-1133">Transmembrane helix</keyword>